<organism evidence="1">
    <name type="scientific">uncultured Caudovirales phage</name>
    <dbReference type="NCBI Taxonomy" id="2100421"/>
    <lineage>
        <taxon>Viruses</taxon>
        <taxon>Duplodnaviria</taxon>
        <taxon>Heunggongvirae</taxon>
        <taxon>Uroviricota</taxon>
        <taxon>Caudoviricetes</taxon>
        <taxon>Peduoviridae</taxon>
        <taxon>Maltschvirus</taxon>
        <taxon>Maltschvirus maltsch</taxon>
    </lineage>
</organism>
<dbReference type="EMBL" id="LR796238">
    <property type="protein sequence ID" value="CAB4130472.1"/>
    <property type="molecule type" value="Genomic_DNA"/>
</dbReference>
<gene>
    <name evidence="1" type="ORF">UFOVP119_96</name>
</gene>
<sequence>MNITLKNIKRAAFASEETECFEATIYIDGVRAGTVSNEGHGGPNNYSPHALEGKLNAHAATMVDKVTQYTDNSGERVVVSMNADILIGDLLDDDRLLKQMRRDLKARIIFTKANSAAIFQTRKLPAPMLAKYLAMPMPVKDAAVILNRLPEATALAMYKVNSVQGLI</sequence>
<reference evidence="1" key="1">
    <citation type="submission" date="2020-04" db="EMBL/GenBank/DDBJ databases">
        <authorList>
            <person name="Chiriac C."/>
            <person name="Salcher M."/>
            <person name="Ghai R."/>
            <person name="Kavagutti S V."/>
        </authorList>
    </citation>
    <scope>NUCLEOTIDE SEQUENCE</scope>
</reference>
<accession>A0A6J5LAM5</accession>
<protein>
    <submittedName>
        <fullName evidence="1">Uncharacterized protein</fullName>
    </submittedName>
</protein>
<evidence type="ECO:0000313" key="1">
    <source>
        <dbReference type="EMBL" id="CAB4130472.1"/>
    </source>
</evidence>
<proteinExistence type="predicted"/>
<name>A0A6J5LAM5_9CAUD</name>